<keyword evidence="7" id="KW-1015">Disulfide bond</keyword>
<feature type="domain" description="Vitellogenin" evidence="12">
    <location>
        <begin position="52"/>
        <end position="688"/>
    </location>
</feature>
<dbReference type="InterPro" id="IPR011030">
    <property type="entry name" value="Lipovitellin_superhlx_dom"/>
</dbReference>
<dbReference type="Pfam" id="PF00094">
    <property type="entry name" value="VWD"/>
    <property type="match status" value="1"/>
</dbReference>
<comment type="caution">
    <text evidence="9">Lacks conserved residue(s) required for the propagation of feature annotation.</text>
</comment>
<evidence type="ECO:0000259" key="12">
    <source>
        <dbReference type="PROSITE" id="PS51211"/>
    </source>
</evidence>
<evidence type="ECO:0000313" key="14">
    <source>
        <dbReference type="EMBL" id="CAH0394241.1"/>
    </source>
</evidence>
<keyword evidence="2" id="KW-0813">Transport</keyword>
<feature type="signal peptide" evidence="11">
    <location>
        <begin position="1"/>
        <end position="30"/>
    </location>
</feature>
<feature type="chain" id="PRO_5040374971" description="Vitellogenin domain-containing protein" evidence="11">
    <location>
        <begin position="31"/>
        <end position="4195"/>
    </location>
</feature>
<dbReference type="SMART" id="SM00638">
    <property type="entry name" value="LPD_N"/>
    <property type="match status" value="1"/>
</dbReference>
<dbReference type="EMBL" id="OU963869">
    <property type="protein sequence ID" value="CAH0394241.1"/>
    <property type="molecule type" value="Genomic_DNA"/>
</dbReference>
<dbReference type="SUPFAM" id="SSF48431">
    <property type="entry name" value="Lipovitellin-phosvitin complex, superhelical domain"/>
    <property type="match status" value="1"/>
</dbReference>
<evidence type="ECO:0000313" key="15">
    <source>
        <dbReference type="Proteomes" id="UP001152759"/>
    </source>
</evidence>
<proteinExistence type="predicted"/>
<dbReference type="GO" id="GO:0005576">
    <property type="term" value="C:extracellular region"/>
    <property type="evidence" value="ECO:0007669"/>
    <property type="project" value="UniProtKB-SubCell"/>
</dbReference>
<dbReference type="KEGG" id="btab:109034507"/>
<dbReference type="Proteomes" id="UP001152759">
    <property type="component" value="Chromosome 8"/>
</dbReference>
<dbReference type="Pfam" id="PF06448">
    <property type="entry name" value="DUF1081"/>
    <property type="match status" value="1"/>
</dbReference>
<evidence type="ECO:0000256" key="3">
    <source>
        <dbReference type="ARBA" id="ARBA00022525"/>
    </source>
</evidence>
<dbReference type="InterPro" id="IPR015817">
    <property type="entry name" value="Vitellinogen_open_b-sht_sub1"/>
</dbReference>
<dbReference type="InterPro" id="IPR015819">
    <property type="entry name" value="Lipid_transp_b-sht_shell"/>
</dbReference>
<dbReference type="SUPFAM" id="SSF56968">
    <property type="entry name" value="Lipovitellin-phosvitin complex, beta-sheet shell regions"/>
    <property type="match status" value="2"/>
</dbReference>
<dbReference type="InterPro" id="IPR009454">
    <property type="entry name" value="Lipid_transpt_open_b-sht"/>
</dbReference>
<evidence type="ECO:0000256" key="9">
    <source>
        <dbReference type="PROSITE-ProRule" id="PRU00557"/>
    </source>
</evidence>
<name>A0A9P0F6D5_BEMTA</name>
<evidence type="ECO:0000259" key="13">
    <source>
        <dbReference type="PROSITE" id="PS51233"/>
    </source>
</evidence>
<dbReference type="SMART" id="SM01169">
    <property type="entry name" value="DUF1943"/>
    <property type="match status" value="1"/>
</dbReference>
<keyword evidence="4 11" id="KW-0732">Signal</keyword>
<dbReference type="InterPro" id="IPR015255">
    <property type="entry name" value="Vitellinogen_open_b-sht"/>
</dbReference>
<dbReference type="InterPro" id="IPR036465">
    <property type="entry name" value="vWFA_dom_sf"/>
</dbReference>
<dbReference type="InterPro" id="IPR015816">
    <property type="entry name" value="Vitellinogen_b-sht_N"/>
</dbReference>
<dbReference type="PANTHER" id="PTHR23345">
    <property type="entry name" value="VITELLOGENIN-RELATED"/>
    <property type="match status" value="1"/>
</dbReference>
<dbReference type="InterPro" id="IPR001846">
    <property type="entry name" value="VWF_type-D"/>
</dbReference>
<dbReference type="Gene3D" id="2.20.50.20">
    <property type="entry name" value="Lipovitellin. Chain A, domain 3"/>
    <property type="match status" value="1"/>
</dbReference>
<keyword evidence="5" id="KW-0758">Storage protein</keyword>
<evidence type="ECO:0000256" key="1">
    <source>
        <dbReference type="ARBA" id="ARBA00004613"/>
    </source>
</evidence>
<dbReference type="Gene3D" id="2.20.80.10">
    <property type="entry name" value="Lipovitellin-phosvitin complex, chain A, domain 4"/>
    <property type="match status" value="1"/>
</dbReference>
<gene>
    <name evidence="14" type="ORF">BEMITA_LOCUS12564</name>
</gene>
<dbReference type="GO" id="GO:0045735">
    <property type="term" value="F:nutrient reservoir activity"/>
    <property type="evidence" value="ECO:0007669"/>
    <property type="project" value="UniProtKB-KW"/>
</dbReference>
<evidence type="ECO:0000256" key="7">
    <source>
        <dbReference type="ARBA" id="ARBA00023157"/>
    </source>
</evidence>
<keyword evidence="3" id="KW-0964">Secreted</keyword>
<comment type="subcellular location">
    <subcellularLocation>
        <location evidence="1">Secreted</location>
    </subcellularLocation>
</comment>
<evidence type="ECO:0000256" key="2">
    <source>
        <dbReference type="ARBA" id="ARBA00022448"/>
    </source>
</evidence>
<evidence type="ECO:0000256" key="11">
    <source>
        <dbReference type="SAM" id="SignalP"/>
    </source>
</evidence>
<dbReference type="InterPro" id="IPR050733">
    <property type="entry name" value="Vitellogenin/Apolipophorin"/>
</dbReference>
<protein>
    <recommendedName>
        <fullName evidence="16">Vitellogenin domain-containing protein</fullName>
    </recommendedName>
</protein>
<reference evidence="14" key="1">
    <citation type="submission" date="2021-12" db="EMBL/GenBank/DDBJ databases">
        <authorList>
            <person name="King R."/>
        </authorList>
    </citation>
    <scope>NUCLEOTIDE SEQUENCE</scope>
</reference>
<dbReference type="SUPFAM" id="SSF53300">
    <property type="entry name" value="vWA-like"/>
    <property type="match status" value="1"/>
</dbReference>
<dbReference type="PROSITE" id="PS51211">
    <property type="entry name" value="VITELLOGENIN"/>
    <property type="match status" value="1"/>
</dbReference>
<evidence type="ECO:0000256" key="4">
    <source>
        <dbReference type="ARBA" id="ARBA00022729"/>
    </source>
</evidence>
<dbReference type="GO" id="GO:0005319">
    <property type="term" value="F:lipid transporter activity"/>
    <property type="evidence" value="ECO:0007669"/>
    <property type="project" value="InterPro"/>
</dbReference>
<dbReference type="Gene3D" id="2.30.230.10">
    <property type="entry name" value="Lipovitellin, beta-sheet shell regions, chain A"/>
    <property type="match status" value="1"/>
</dbReference>
<sequence length="4195" mass="479184">MRGLKYRSTLFLCSCVFLAFINYLIDGASSSQIRKSTFCGSLTCPANKKFKFSTNYRYRYKYSVDVATEFAGIGKNASSFQFELELELLWKSSCAGQLQINKVTINNSQRVSSAEKDSPESAFGEKSEEESDDLSSQFEESLSQRKLRFHFHEGHVTELCADKDEPVWVLNIKRGILTAFQNTMKRLDLDSSIIETDVNGKCPTKYHLEYVNGTVLIISKKKDIQNCNARYQLHSILPTSPYVFQNKYHKWTPMSATLECRQYIDHGVYLTVACQETHSFQPLLNQSHNAVTTVSQKLQLLDEEYVSEYDLDEKFETGPIGKRVSLLFDHEKPKKLEVHELHESKSFLKQLCRLDQADEFQHSLPDVYNKFIHSAKHLSYQALAELHQTSNKICPFGKKYVQDALPYFRSVAAVTLMKDVLINQNVSDVVFNEWLFALSIFPRPNDEIVSVAVPLMQHYPENEAVLLSLTSMIHSFCKWNLCENEHNVSIITSHLQNMVNSSILQESYSTGLSVALKAIGNAGVSNPQIIELLNKLIVGKKVPVDIKVAAIGAHRRFLCKVNRDRLMNTYLNRAADVEVRIAAYLQIMKCPSYNVLQNVKASLQAETMNQVGSFVSSHLQNLMKSSMPNKLQFQSMLEDFQFEKKFKSDIRVFSQNYEGSFYLNEYGVGIFVETNVIFSPKSYIPRKISVSVTTNIFDESISLAEFEISLEGFERYAEYFFKPGGPLSFDSLKKGLNLLRIARSISDTLKEKIDGLPNIIEKNFPPPKVLFGFKLFGNEIKYLEFRGESEIYKMLSRFNPYNIVSDFFEGQAINFERTSMFLDISYVVPTGAGLPLNLNSVGIADIHLEMAGSFQGKNFSETKKLTMSGKLVPRMAVHLEGTMGVDAYCSSTQIKLKSKMYTSSAVNATLQLDSYKLVKLSFHLPLKKSDLFYAESELSILQNNKDVVIEGGQVIGEDRFEDFVCSWDVLDQTMGLKLCVNYMFPNTMKLLKAPLLLFSGPIKFGIVLEKTDPSAKEYFIQYRYLTAENQSIASIEFETPGSSIKRNIKAVVNFDPGNQNITFTYKSATTELQAHGIYKNSPELKLLHFALDINGKKHIDIHLELKTKEERYGYSYQPSASFSINNKNIAELQGTYKWVEKKSISQCDIDLTFKTNKIKTHITGYIVVNEASIAANFILEYQFDAGKAETLKIEIHMADHTTKHLAHLSAELQLASSAYPQIDFIATTKYQKAQGHLELSFDLTANPSLKNESEKLRLQSMLIYLHTPSSHKVSSFIAIKRPSSDIDLKLDGVFEGSEGHWNIGFHIQYAKDKVIGIKLDLVLPKSTTLYIEIHSSLSLPQVQHPMSLFLRVHEKSRSEYDLEVIGTWFSGHNITTKGVYLNKSNQITTYLVLKLVLKSGMFNDIMFNGKFLFDENEIRLDLLAEHNEIKYALLLKHLSLHPALRETHGEVTFNESTYSLTSMIDFMKKQALLELHLDKHRDIHVGVHGIHEKQKTDTGFFVKWDANRDPNQKLALTLLTASTDSASTFEYSVKLLFEYPSHLITGSALLERQGTNYMSTLAVEWSPKQSIDIVFLLNYDFPDSGKIFFETKVLTPFENWRETSLTYKLHYLDSNITTGAKISWNDDQNIIANIGLNYQFLSNDTKLAISCVLESTIEDIKAVKAILNHEHGNKQFKTDITLQSSPSHLLSMLSAGKIIINDNSSSVIFSLTTATPFLPIKTGGLECLLSLGKDKNIRGDIRLMMDDNTYQAILLGIVKNPKESKILLKMTTPFEKYNLIKGRFGFSEKNKHFFAELIGPSSSAGLELKYFFIDSSSFNLKLHLTTPFAVLYDLTLVGFINEENVDFRCGWNSMMLGIIGSDHFESWYDINYSLTLFTPIEGFKKSSAVFKIDYSDHLDLETRVLLPTMRVGLKALCIYQKMNSTSSELDEESFFADDLIPKKDLFWRGAVNIDTLFYPTLKVELNVTEHDLSYTTNSLIDFPNFGANITNKLFFSHLMGMNNSLVVETTAPAFSKAICNYKMEGTFGRSMKSNLALNVTSHNQSLPGSVDVEYTFRATQYDDDLREFSDRDKYGLYVTQVNIRTPFSSMQYVKGVMFFQVDRNSFENNVSIVTNFSKMFLEASLQSYENYFESAVGINISSKFIKFPYFKMLIKKDFLELDKKIRVNFILPSTTSAKLDNYDVETLWRFENNYLKLYGKLMTPFKSIDILQGGMEYIHENTSHTYFINSHFQRAAEVEMKLSAKLHNRTLLINLESLVEGLKNVQFVGALNKSGKQQNIEATMISDQTYKIVGWATTSEHAPLSFKIKLMKNDRSEEVGSIIMYIKRRDDGFEIETMLQYEDRMVEFESKLKYHSPEAKMVNILISSTHPDYKRLQVDGLLLAKHFGQFIMTVKGGVESKWLDTTYNAHLKVWTEQEKGILLSSIDSSQLSSNTQFVWIWKSEAFHTSFNSFFRYNGLTQQFLSKVFFWNPNEDFKSICMGSQINNNDNWVFTANATVLAPSSTNCSFTSYFQLPDNREMLHVMVGKLLLLDQYNFINHALQYSVFPNQVKFRTFSELQISPDEMNGLILLQNKEEVPPFFLNSFKAKIVKGVYNVTNVLSTVLLRRSLVSFLEYKKPSSRHIINLRLYNPVPNLIAKAFVDFESFNNLAASVNSTTPFPSIPHLGIDLKAITTDINFERYLKILWKNNSALFNMTHHMKVGPSSNLTNGVVMIEFPVASQHIGKLVYGYEDSGKKLSGFSTVIFNNEKIIDSKVSRETYFGPHFREDIVNLSLDNYFVPIGIGYLGQHSQPNLKVKDTFVNFKRMEFYKLHNRTAFNLTGEVLVNQNATGRLDSFKLMNAKRSLVMQSYLGKDYHYEHRTFLTLRNELWAGYEVKLSNKETTWFGKEVEFKLTYPLRNITLIGDLILGDSFLNSQLTVNSDTIYSAKTVGTGLTWKRMSTSADHHQAVVMITHPSLKKNITLTGNYVQYNYSQADLKLVLEYSLDRNKKVEILGNLLDNSSSSGYDYSLTFNGKHPATRFKFDLLGLMSLNNEKYDVAENISYKRSYLPTQYWDSRALVNWKKNEVEFQRHSLRSVAHMKGAYGKISGAHLVNISMIKDKNVKVVGFLYLNPEKKYTNMMVNLTPDESERLLMEGTMGDNRNVMLDVWRVYDDLVISDLKFYVALNHSRLLSSAIIWRPENQNEILASCYGLVSYVWDYVHETSEFWTSYIKSEIADSVADIWFDAKPIVQDFIDDIGNLKVLQDDINYFKKQLNDSYNANEFFMKDIHTFYLVLAEEMLFKDQLNSLPKIFNELWEIMGETGQTIRKSILWIVETSKRIYEKFAEVIRNFLKGDTLNQISEFASKVMIKYDKMIKDMHVSFLMYIERLWSETGSVMVDYWHRFLRNVEPMFIQVVHHLETVVWNTCKQIIEFIYEKRLELLNSTIFAKNSNLSMELDAFYKDLTKNDIVYNFKKYTGILLRLLKDRYFSLVPFGNELNAIALEIGTELKELYKLPVITFAVENVQMVYSQIMWVYDYFQISQKLQQAVPLLYRKMNDYLHTSLQNELMNHKTKTKFIFDPENGVIELTQKLPMPWHAFNETPNFEYVAEYRAFVNVQKFFTPSNISFWSLYNKCSPYLDPSNWLPPFKSYAIIAGPRHFLTLDHKLYEFRGMCSYLLAKDFLNNEFSLVLQYDRTAPKNYYMLTLITEGRTITIDLYRDAVDISDMNLKQMPTQINGLAIYQENSRVIVDSSRGFSLECNLKFDICLLQLSGWFHGKTAGLLGTMDNEQFTDFMTSEETVAKDVNLFTQSWSINSGSDICLPMFSSARKKYQPVELVALCDSLFRSKASGFASCFSVVDPHPYNEMCRQISSGEETEYCTSAVTYAKACAMENSPLQLPHDCVRCILPNNSTLTEGDLINLKADEIPKSADVILIIEAKECNKLITERKSIGSLLNTLEKELQECGITNNRFSVVVFGGNGVYSKPRNIIINDDVFTDSPSAVLPHVASIPTGNGSSDIYEALLFASKMFFRPGASKVFILLPCSSCNPSDMRLDHSVIHQALSDLGITLHVLMDQDFNLEKSKVNKIFYGLDAFTAYTKNDFKQLKGEVDLKRQVKLSKSVLGYCIPLALETNGTLFTAKKLESDNMNVVKKFVGVFAKRVAQSAMPSSCQSCECFADNHGISKMSCSPCSSFKIAPQTDFDDQGSTAVAA</sequence>
<evidence type="ECO:0000256" key="10">
    <source>
        <dbReference type="SAM" id="MobiDB-lite"/>
    </source>
</evidence>
<dbReference type="InterPro" id="IPR001747">
    <property type="entry name" value="Vitellogenin_N"/>
</dbReference>
<organism evidence="14 15">
    <name type="scientific">Bemisia tabaci</name>
    <name type="common">Sweetpotato whitefly</name>
    <name type="synonym">Aleurodes tabaci</name>
    <dbReference type="NCBI Taxonomy" id="7038"/>
    <lineage>
        <taxon>Eukaryota</taxon>
        <taxon>Metazoa</taxon>
        <taxon>Ecdysozoa</taxon>
        <taxon>Arthropoda</taxon>
        <taxon>Hexapoda</taxon>
        <taxon>Insecta</taxon>
        <taxon>Pterygota</taxon>
        <taxon>Neoptera</taxon>
        <taxon>Paraneoptera</taxon>
        <taxon>Hemiptera</taxon>
        <taxon>Sternorrhyncha</taxon>
        <taxon>Aleyrodoidea</taxon>
        <taxon>Aleyrodidae</taxon>
        <taxon>Aleyrodinae</taxon>
        <taxon>Bemisia</taxon>
    </lineage>
</organism>
<evidence type="ECO:0000256" key="8">
    <source>
        <dbReference type="ARBA" id="ARBA00023180"/>
    </source>
</evidence>
<dbReference type="PROSITE" id="PS51233">
    <property type="entry name" value="VWFD"/>
    <property type="match status" value="1"/>
</dbReference>
<keyword evidence="6" id="KW-0445">Lipid transport</keyword>
<feature type="domain" description="VWFD" evidence="13">
    <location>
        <begin position="3632"/>
        <end position="3804"/>
    </location>
</feature>
<dbReference type="GO" id="GO:0032991">
    <property type="term" value="C:protein-containing complex"/>
    <property type="evidence" value="ECO:0007669"/>
    <property type="project" value="UniProtKB-ARBA"/>
</dbReference>
<dbReference type="Gene3D" id="1.25.10.20">
    <property type="entry name" value="Vitellinogen, superhelical"/>
    <property type="match status" value="1"/>
</dbReference>
<accession>A0A9P0F6D5</accession>
<keyword evidence="8" id="KW-0325">Glycoprotein</keyword>
<dbReference type="PANTHER" id="PTHR23345:SF15">
    <property type="entry name" value="VITELLOGENIN 1-RELATED"/>
    <property type="match status" value="1"/>
</dbReference>
<evidence type="ECO:0000256" key="5">
    <source>
        <dbReference type="ARBA" id="ARBA00022761"/>
    </source>
</evidence>
<feature type="compositionally biased region" description="Basic and acidic residues" evidence="10">
    <location>
        <begin position="113"/>
        <end position="126"/>
    </location>
</feature>
<evidence type="ECO:0008006" key="16">
    <source>
        <dbReference type="Google" id="ProtNLM"/>
    </source>
</evidence>
<evidence type="ECO:0000256" key="6">
    <source>
        <dbReference type="ARBA" id="ARBA00023055"/>
    </source>
</evidence>
<dbReference type="Pfam" id="PF01347">
    <property type="entry name" value="Vitellogenin_N"/>
    <property type="match status" value="1"/>
</dbReference>
<dbReference type="Pfam" id="PF09172">
    <property type="entry name" value="Vit_open_b-sht"/>
    <property type="match status" value="1"/>
</dbReference>
<feature type="region of interest" description="Disordered" evidence="10">
    <location>
        <begin position="109"/>
        <end position="135"/>
    </location>
</feature>
<dbReference type="SMART" id="SM00216">
    <property type="entry name" value="VWD"/>
    <property type="match status" value="1"/>
</dbReference>
<keyword evidence="15" id="KW-1185">Reference proteome</keyword>